<dbReference type="SUPFAM" id="SSF55785">
    <property type="entry name" value="PYP-like sensor domain (PAS domain)"/>
    <property type="match status" value="2"/>
</dbReference>
<dbReference type="NCBIfam" id="TIGR00229">
    <property type="entry name" value="sensory_box"/>
    <property type="match status" value="2"/>
</dbReference>
<dbReference type="InterPro" id="IPR001789">
    <property type="entry name" value="Sig_transdc_resp-reg_receiver"/>
</dbReference>
<dbReference type="InterPro" id="IPR036097">
    <property type="entry name" value="HisK_dim/P_sf"/>
</dbReference>
<dbReference type="SMART" id="SM00091">
    <property type="entry name" value="PAS"/>
    <property type="match status" value="2"/>
</dbReference>
<keyword evidence="3 4" id="KW-0597">Phosphoprotein</keyword>
<evidence type="ECO:0000256" key="4">
    <source>
        <dbReference type="PROSITE-ProRule" id="PRU00169"/>
    </source>
</evidence>
<dbReference type="EMBL" id="FQXS01000007">
    <property type="protein sequence ID" value="SHH70601.1"/>
    <property type="molecule type" value="Genomic_DNA"/>
</dbReference>
<evidence type="ECO:0000259" key="6">
    <source>
        <dbReference type="PROSITE" id="PS50109"/>
    </source>
</evidence>
<dbReference type="InterPro" id="IPR003594">
    <property type="entry name" value="HATPase_dom"/>
</dbReference>
<dbReference type="RefSeq" id="WP_073374833.1">
    <property type="nucleotide sequence ID" value="NZ_FQXS01000007.1"/>
</dbReference>
<dbReference type="OrthoDB" id="9806821at2"/>
<feature type="modified residue" description="4-aspartylphosphate" evidence="4">
    <location>
        <position position="739"/>
    </location>
</feature>
<dbReference type="InterPro" id="IPR011006">
    <property type="entry name" value="CheY-like_superfamily"/>
</dbReference>
<dbReference type="SMART" id="SM00387">
    <property type="entry name" value="HATPase_c"/>
    <property type="match status" value="1"/>
</dbReference>
<feature type="domain" description="PAS" evidence="8">
    <location>
        <begin position="319"/>
        <end position="373"/>
    </location>
</feature>
<evidence type="ECO:0000256" key="5">
    <source>
        <dbReference type="SAM" id="Coils"/>
    </source>
</evidence>
<dbReference type="CDD" id="cd00130">
    <property type="entry name" value="PAS"/>
    <property type="match status" value="2"/>
</dbReference>
<dbReference type="PROSITE" id="PS50109">
    <property type="entry name" value="HIS_KIN"/>
    <property type="match status" value="1"/>
</dbReference>
<dbReference type="PANTHER" id="PTHR43065">
    <property type="entry name" value="SENSOR HISTIDINE KINASE"/>
    <property type="match status" value="1"/>
</dbReference>
<dbReference type="PROSITE" id="PS50110">
    <property type="entry name" value="RESPONSE_REGULATORY"/>
    <property type="match status" value="2"/>
</dbReference>
<dbReference type="Pfam" id="PF08447">
    <property type="entry name" value="PAS_3"/>
    <property type="match status" value="2"/>
</dbReference>
<sequence length="807" mass="90932">MRILVVDDRQDSRYLLEVLFKGHGHQVLTASHGNEALEKLAGRDVELIISDILMPVMDGFQLCRQVKKDEALRHIPFIFYTATYTGPQDEALALQIGADRFLQKPCEPDILLGVVDDLVAAGSRASGTVPDPADEEELLVLYNERLVRKLEQKMVEAEREIEERKKVEVALRQSEQRLVAAQRLAAIGDFTWDVDSGQVRWSASLCELLGYDHFVNFNYRQINATVHHPDDVDRVSRWLKRCLDSGQERLTPHEYRVIRKDGATRFVRTVGTIERSSGNGPQVFATVQDITEQKQAEHRLQEAYQIINMSPAVAFLWKNAPGWPVEFVSDNVVDLFGYRVDEFLSGNVVYEAIIHEGDRARVVHEMKHVEQDRDIQECRLEPYRVVTKDGGIKWVDERSHVRRGQDGAVTHFQGIVIDITEARLIEAQLLQAQKMESIGRLAGGVAHDYNNMLSVIIGHAELALGKDIEDDSLRDDLQEILAAAGRSRDITRQLLAFARKDAIIPEVFDLNQGVATMLKVLRRLLGEDIDLVWMPGAELWPVRMDPAQLDQILANLCVNARDAIVDVGTITIETKRVTFDQAYCVDHIDFVPGDFVMLGVADDGCGMDRSTRERIFEPFFTTKETGRGTGLGLATVYGIVKQNEGFINVYSEPGEGTAFRIYLPRYRGDMAESVEVQEVQLPIGDKELILVVEDEAAIMKLTERILDSLNYRVITAQTVTAALKLMQRHGDELALLITDVVMPEMNGRDLANRLRSQCPHLTCLFMSGYTADVIAHRGVLEKDVHFIQKPFSRKDLACAVRQALAAR</sequence>
<evidence type="ECO:0000259" key="8">
    <source>
        <dbReference type="PROSITE" id="PS50112"/>
    </source>
</evidence>
<comment type="catalytic activity">
    <reaction evidence="1">
        <text>ATP + protein L-histidine = ADP + protein N-phospho-L-histidine.</text>
        <dbReference type="EC" id="2.7.13.3"/>
    </reaction>
</comment>
<feature type="domain" description="Histidine kinase" evidence="6">
    <location>
        <begin position="444"/>
        <end position="667"/>
    </location>
</feature>
<dbReference type="SUPFAM" id="SSF47384">
    <property type="entry name" value="Homodimeric domain of signal transducing histidine kinase"/>
    <property type="match status" value="1"/>
</dbReference>
<dbReference type="Gene3D" id="3.30.565.10">
    <property type="entry name" value="Histidine kinase-like ATPase, C-terminal domain"/>
    <property type="match status" value="1"/>
</dbReference>
<dbReference type="Gene3D" id="1.10.287.130">
    <property type="match status" value="1"/>
</dbReference>
<dbReference type="Gene3D" id="3.30.450.20">
    <property type="entry name" value="PAS domain"/>
    <property type="match status" value="2"/>
</dbReference>
<dbReference type="PROSITE" id="PS50113">
    <property type="entry name" value="PAC"/>
    <property type="match status" value="2"/>
</dbReference>
<keyword evidence="11" id="KW-1185">Reference proteome</keyword>
<dbReference type="SMART" id="SM00086">
    <property type="entry name" value="PAC"/>
    <property type="match status" value="2"/>
</dbReference>
<dbReference type="InterPro" id="IPR003661">
    <property type="entry name" value="HisK_dim/P_dom"/>
</dbReference>
<evidence type="ECO:0000256" key="3">
    <source>
        <dbReference type="ARBA" id="ARBA00022553"/>
    </source>
</evidence>
<dbReference type="InterPro" id="IPR000014">
    <property type="entry name" value="PAS"/>
</dbReference>
<proteinExistence type="predicted"/>
<feature type="modified residue" description="4-aspartylphosphate" evidence="4">
    <location>
        <position position="51"/>
    </location>
</feature>
<reference evidence="10 11" key="1">
    <citation type="submission" date="2016-11" db="EMBL/GenBank/DDBJ databases">
        <authorList>
            <person name="Jaros S."/>
            <person name="Januszkiewicz K."/>
            <person name="Wedrychowicz H."/>
        </authorList>
    </citation>
    <scope>NUCLEOTIDE SEQUENCE [LARGE SCALE GENOMIC DNA]</scope>
    <source>
        <strain evidence="10 11">DSM 9705</strain>
    </source>
</reference>
<dbReference type="CDD" id="cd00082">
    <property type="entry name" value="HisKA"/>
    <property type="match status" value="1"/>
</dbReference>
<dbReference type="InterPro" id="IPR001610">
    <property type="entry name" value="PAC"/>
</dbReference>
<dbReference type="GO" id="GO:0000155">
    <property type="term" value="F:phosphorelay sensor kinase activity"/>
    <property type="evidence" value="ECO:0007669"/>
    <property type="project" value="InterPro"/>
</dbReference>
<evidence type="ECO:0000256" key="1">
    <source>
        <dbReference type="ARBA" id="ARBA00000085"/>
    </source>
</evidence>
<dbReference type="Pfam" id="PF00072">
    <property type="entry name" value="Response_reg"/>
    <property type="match status" value="2"/>
</dbReference>
<feature type="domain" description="Response regulatory" evidence="7">
    <location>
        <begin position="688"/>
        <end position="804"/>
    </location>
</feature>
<dbReference type="Gene3D" id="3.40.50.2300">
    <property type="match status" value="2"/>
</dbReference>
<evidence type="ECO:0000259" key="9">
    <source>
        <dbReference type="PROSITE" id="PS50113"/>
    </source>
</evidence>
<dbReference type="Gene3D" id="2.10.70.100">
    <property type="match status" value="1"/>
</dbReference>
<dbReference type="InterPro" id="IPR004358">
    <property type="entry name" value="Sig_transdc_His_kin-like_C"/>
</dbReference>
<evidence type="ECO:0000256" key="2">
    <source>
        <dbReference type="ARBA" id="ARBA00012438"/>
    </source>
</evidence>
<dbReference type="Pfam" id="PF00512">
    <property type="entry name" value="HisKA"/>
    <property type="match status" value="1"/>
</dbReference>
<dbReference type="PRINTS" id="PR00344">
    <property type="entry name" value="BCTRLSENSOR"/>
</dbReference>
<dbReference type="Proteomes" id="UP000184139">
    <property type="component" value="Unassembled WGS sequence"/>
</dbReference>
<feature type="domain" description="PAC" evidence="9">
    <location>
        <begin position="251"/>
        <end position="302"/>
    </location>
</feature>
<organism evidence="10 11">
    <name type="scientific">Desulfofustis glycolicus DSM 9705</name>
    <dbReference type="NCBI Taxonomy" id="1121409"/>
    <lineage>
        <taxon>Bacteria</taxon>
        <taxon>Pseudomonadati</taxon>
        <taxon>Thermodesulfobacteriota</taxon>
        <taxon>Desulfobulbia</taxon>
        <taxon>Desulfobulbales</taxon>
        <taxon>Desulfocapsaceae</taxon>
        <taxon>Desulfofustis</taxon>
    </lineage>
</organism>
<dbReference type="SMART" id="SM00388">
    <property type="entry name" value="HisKA"/>
    <property type="match status" value="1"/>
</dbReference>
<dbReference type="PROSITE" id="PS50112">
    <property type="entry name" value="PAS"/>
    <property type="match status" value="1"/>
</dbReference>
<feature type="coiled-coil region" evidence="5">
    <location>
        <begin position="140"/>
        <end position="184"/>
    </location>
</feature>
<dbReference type="InterPro" id="IPR000700">
    <property type="entry name" value="PAS-assoc_C"/>
</dbReference>
<dbReference type="InterPro" id="IPR005467">
    <property type="entry name" value="His_kinase_dom"/>
</dbReference>
<evidence type="ECO:0000313" key="11">
    <source>
        <dbReference type="Proteomes" id="UP000184139"/>
    </source>
</evidence>
<dbReference type="AlphaFoldDB" id="A0A1M5V5U5"/>
<dbReference type="PANTHER" id="PTHR43065:SF42">
    <property type="entry name" value="TWO-COMPONENT SENSOR PPRA"/>
    <property type="match status" value="1"/>
</dbReference>
<dbReference type="EC" id="2.7.13.3" evidence="2"/>
<dbReference type="SUPFAM" id="SSF52172">
    <property type="entry name" value="CheY-like"/>
    <property type="match status" value="2"/>
</dbReference>
<dbReference type="InterPro" id="IPR036890">
    <property type="entry name" value="HATPase_C_sf"/>
</dbReference>
<feature type="domain" description="Response regulatory" evidence="7">
    <location>
        <begin position="2"/>
        <end position="119"/>
    </location>
</feature>
<keyword evidence="5" id="KW-0175">Coiled coil</keyword>
<accession>A0A1M5V5U5</accession>
<evidence type="ECO:0000313" key="10">
    <source>
        <dbReference type="EMBL" id="SHH70601.1"/>
    </source>
</evidence>
<dbReference type="SUPFAM" id="SSF55874">
    <property type="entry name" value="ATPase domain of HSP90 chaperone/DNA topoisomerase II/histidine kinase"/>
    <property type="match status" value="1"/>
</dbReference>
<dbReference type="SMART" id="SM00448">
    <property type="entry name" value="REC"/>
    <property type="match status" value="2"/>
</dbReference>
<protein>
    <recommendedName>
        <fullName evidence="2">histidine kinase</fullName>
        <ecNumber evidence="2">2.7.13.3</ecNumber>
    </recommendedName>
</protein>
<dbReference type="InterPro" id="IPR013655">
    <property type="entry name" value="PAS_fold_3"/>
</dbReference>
<dbReference type="Pfam" id="PF02518">
    <property type="entry name" value="HATPase_c"/>
    <property type="match status" value="1"/>
</dbReference>
<name>A0A1M5V5U5_9BACT</name>
<dbReference type="InterPro" id="IPR035965">
    <property type="entry name" value="PAS-like_dom_sf"/>
</dbReference>
<dbReference type="STRING" id="1121409.SAMN02745124_01510"/>
<gene>
    <name evidence="10" type="ORF">SAMN02745124_01510</name>
</gene>
<evidence type="ECO:0000259" key="7">
    <source>
        <dbReference type="PROSITE" id="PS50110"/>
    </source>
</evidence>
<feature type="domain" description="PAC" evidence="9">
    <location>
        <begin position="379"/>
        <end position="431"/>
    </location>
</feature>